<sequence>MSKWNTKLLHTSRGIFEVFIKGEGQPICVTHHYSEFNDSGDYFADSFTDRYQVYLVNLKEAGNSSKAIHPHELSMFDAVYDLEAIRETLGFSVWTYAGHSTGGMIGLLYGIHFSSSLSSLIIVGSAARKYANSSPTCIYHEEHPKFDYMQHLIETLKNSDLTSDERATITKERTKLSIHKPEKYDEFFSLPITKKMSASRMNFFIREEMIFDVTRQLHNITTPTLIIGGVHDVQCPISFSEEIKEEISHSTFVRFNESNHYPFLEEAQLYKEEIQKFINKVVASENLA</sequence>
<dbReference type="Proteomes" id="UP001549097">
    <property type="component" value="Unassembled WGS sequence"/>
</dbReference>
<dbReference type="EC" id="3.4.11.5" evidence="3"/>
<evidence type="ECO:0000313" key="3">
    <source>
        <dbReference type="EMBL" id="MET3728222.1"/>
    </source>
</evidence>
<keyword evidence="3" id="KW-0031">Aminopeptidase</keyword>
<dbReference type="PANTHER" id="PTHR43798:SF31">
    <property type="entry name" value="AB HYDROLASE SUPERFAMILY PROTEIN YCLE"/>
    <property type="match status" value="1"/>
</dbReference>
<keyword evidence="4" id="KW-1185">Reference proteome</keyword>
<feature type="domain" description="AB hydrolase-1" evidence="2">
    <location>
        <begin position="43"/>
        <end position="267"/>
    </location>
</feature>
<comment type="caution">
    <text evidence="3">The sequence shown here is derived from an EMBL/GenBank/DDBJ whole genome shotgun (WGS) entry which is preliminary data.</text>
</comment>
<dbReference type="InterPro" id="IPR050266">
    <property type="entry name" value="AB_hydrolase_sf"/>
</dbReference>
<evidence type="ECO:0000259" key="2">
    <source>
        <dbReference type="Pfam" id="PF00561"/>
    </source>
</evidence>
<gene>
    <name evidence="3" type="ORF">ABID52_001803</name>
</gene>
<reference evidence="3 4" key="1">
    <citation type="submission" date="2024-06" db="EMBL/GenBank/DDBJ databases">
        <title>Genomic Encyclopedia of Type Strains, Phase IV (KMG-IV): sequencing the most valuable type-strain genomes for metagenomic binning, comparative biology and taxonomic classification.</title>
        <authorList>
            <person name="Goeker M."/>
        </authorList>
    </citation>
    <scope>NUCLEOTIDE SEQUENCE [LARGE SCALE GENOMIC DNA]</scope>
    <source>
        <strain evidence="3 4">DSM 100124</strain>
    </source>
</reference>
<dbReference type="RefSeq" id="WP_198767459.1">
    <property type="nucleotide sequence ID" value="NZ_JAEACF010000001.1"/>
</dbReference>
<accession>A0ABV2LL35</accession>
<dbReference type="PANTHER" id="PTHR43798">
    <property type="entry name" value="MONOACYLGLYCEROL LIPASE"/>
    <property type="match status" value="1"/>
</dbReference>
<proteinExistence type="predicted"/>
<protein>
    <submittedName>
        <fullName evidence="3">Proline iminopeptidase</fullName>
        <ecNumber evidence="3">3.4.11.5</ecNumber>
    </submittedName>
</protein>
<dbReference type="GO" id="GO:0004177">
    <property type="term" value="F:aminopeptidase activity"/>
    <property type="evidence" value="ECO:0007669"/>
    <property type="project" value="UniProtKB-KW"/>
</dbReference>
<dbReference type="SUPFAM" id="SSF53474">
    <property type="entry name" value="alpha/beta-Hydrolases"/>
    <property type="match status" value="1"/>
</dbReference>
<dbReference type="Pfam" id="PF00561">
    <property type="entry name" value="Abhydrolase_1"/>
    <property type="match status" value="1"/>
</dbReference>
<dbReference type="EMBL" id="JBEPMP010000001">
    <property type="protein sequence ID" value="MET3728222.1"/>
    <property type="molecule type" value="Genomic_DNA"/>
</dbReference>
<dbReference type="Gene3D" id="3.40.50.1820">
    <property type="entry name" value="alpha/beta hydrolase"/>
    <property type="match status" value="1"/>
</dbReference>
<dbReference type="InterPro" id="IPR029058">
    <property type="entry name" value="AB_hydrolase_fold"/>
</dbReference>
<organism evidence="3 4">
    <name type="scientific">Fictibacillus halophilus</name>
    <dbReference type="NCBI Taxonomy" id="1610490"/>
    <lineage>
        <taxon>Bacteria</taxon>
        <taxon>Bacillati</taxon>
        <taxon>Bacillota</taxon>
        <taxon>Bacilli</taxon>
        <taxon>Bacillales</taxon>
        <taxon>Fictibacillaceae</taxon>
        <taxon>Fictibacillus</taxon>
    </lineage>
</organism>
<keyword evidence="1 3" id="KW-0378">Hydrolase</keyword>
<dbReference type="InterPro" id="IPR000073">
    <property type="entry name" value="AB_hydrolase_1"/>
</dbReference>
<evidence type="ECO:0000256" key="1">
    <source>
        <dbReference type="ARBA" id="ARBA00022801"/>
    </source>
</evidence>
<evidence type="ECO:0000313" key="4">
    <source>
        <dbReference type="Proteomes" id="UP001549097"/>
    </source>
</evidence>
<keyword evidence="3" id="KW-0645">Protease</keyword>
<name>A0ABV2LL35_9BACL</name>